<feature type="compositionally biased region" description="Low complexity" evidence="1">
    <location>
        <begin position="565"/>
        <end position="603"/>
    </location>
</feature>
<dbReference type="InterPro" id="IPR013083">
    <property type="entry name" value="Znf_RING/FYVE/PHD"/>
</dbReference>
<dbReference type="GO" id="GO:0000785">
    <property type="term" value="C:chromatin"/>
    <property type="evidence" value="ECO:0007669"/>
    <property type="project" value="TreeGrafter"/>
</dbReference>
<feature type="compositionally biased region" description="Pro residues" evidence="1">
    <location>
        <begin position="78"/>
        <end position="87"/>
    </location>
</feature>
<gene>
    <name evidence="2" type="ORF">QBC40DRAFT_198450</name>
</gene>
<feature type="compositionally biased region" description="Polar residues" evidence="1">
    <location>
        <begin position="676"/>
        <end position="693"/>
    </location>
</feature>
<proteinExistence type="predicted"/>
<accession>A0AAN6XPF1</accession>
<sequence>MAPNTNPSNSNRNRSLPDPQIASSNATANAFLGARPQPSWLNPTSTSTASNTGPAKRGRLRKYNPELGAVPLAVVQPRPQPQLPSQPPQHQTGQVQPAQTILPSPAPTDEPSPALSNALDSPNPLPASLPDAPTLAPTMMPAFGARNPSMTNARFELDPASQEHAVPQAQETWSLENQNMNQASLTHAPVPPTSDESISNGGGLNKTAGIGTGLDGARPETRDTNSPALKRRRIESTAQPSFHGRNFLANLEQHVQSHGGMDCMNPQLDRPRLHLLNDACERNDYFFLALHQLHAIWSLNQYNAHQILELNDIVTIQTIDAGFSTVGEIIRKNDHLTKGNRFFFASFPGSVQEMQKYPVYCAAIRWVVSFLQALVHEHAPMTLETCNRRYPYLLDELQGRLQCHSPIMREILFTANRRRLGIRDGAHAQAMDKAFKDDQERRIREAGIPIVSIGKTPDDIMRLNMGLVAHFKHVVRAVFPNLQLSNQPPLRYGVQSPPVLPSQQLPPSRATPINSAPASPLVQYQVISPYQPPHQATAAQQQHMAAIQQQQSAQHAAQLYQRQQQWGQQAGQVPPAQRQQGQQQQMQPQQFQQQQIQQRQIQSRQREQQLHHQRMFQQLQAEQQRRPFVAPIDTQVGQSASPLMRRESLAAVGTPVSSALPQPVLTRPQPVPAGAQRNSRGTPQRATPTSRQSDMLIPPKDTVIPRPDWPHEPTDRRSLQMSLHQSHCRSPKRVPKDGNPERLLQAMGRFAVQPTLVRPRNMVYDFAFPITQDQLDLAVKTIRPEGTTMLPMAEHFDGALRWRIRCCKAGPSKRVPSEHEWATKEMCWPRNIFMRFNGRTLEARRQTHNGKDLATELTDDVICGNNTLAVVVPVPPEGSVEESYFIAVEVIETLGERNIARHVWTNGLLPEEHTLQIIKKRLTPSSDDDGLIIEAPDLSIDMADPFMAKIFTIPARGASCTHLECFDLQTWLDTRETKKMLKCFHSAASNCGCPNPSPSQAEPSNPDKWRCPICHQDARPKSLRIDEFLYHVREQLAQQGKLQARSIHVKADGSWTAVVEDEDDDLSDTEPPAATSASSTRKRKASSTPAATRRTEVRREPEIIELD</sequence>
<dbReference type="Proteomes" id="UP001303160">
    <property type="component" value="Unassembled WGS sequence"/>
</dbReference>
<feature type="region of interest" description="Disordered" evidence="1">
    <location>
        <begin position="659"/>
        <end position="715"/>
    </location>
</feature>
<dbReference type="GO" id="GO:0016925">
    <property type="term" value="P:protein sumoylation"/>
    <property type="evidence" value="ECO:0007669"/>
    <property type="project" value="TreeGrafter"/>
</dbReference>
<keyword evidence="3" id="KW-1185">Reference proteome</keyword>
<reference evidence="2" key="2">
    <citation type="submission" date="2023-05" db="EMBL/GenBank/DDBJ databases">
        <authorList>
            <consortium name="Lawrence Berkeley National Laboratory"/>
            <person name="Steindorff A."/>
            <person name="Hensen N."/>
            <person name="Bonometti L."/>
            <person name="Westerberg I."/>
            <person name="Brannstrom I.O."/>
            <person name="Guillou S."/>
            <person name="Cros-Aarteil S."/>
            <person name="Calhoun S."/>
            <person name="Haridas S."/>
            <person name="Kuo A."/>
            <person name="Mondo S."/>
            <person name="Pangilinan J."/>
            <person name="Riley R."/>
            <person name="Labutti K."/>
            <person name="Andreopoulos B."/>
            <person name="Lipzen A."/>
            <person name="Chen C."/>
            <person name="Yanf M."/>
            <person name="Daum C."/>
            <person name="Ng V."/>
            <person name="Clum A."/>
            <person name="Ohm R."/>
            <person name="Martin F."/>
            <person name="Silar P."/>
            <person name="Natvig D."/>
            <person name="Lalanne C."/>
            <person name="Gautier V."/>
            <person name="Ament-Velasquez S.L."/>
            <person name="Kruys A."/>
            <person name="Hutchinson M.I."/>
            <person name="Powell A.J."/>
            <person name="Barry K."/>
            <person name="Miller A.N."/>
            <person name="Grigoriev I.V."/>
            <person name="Debuchy R."/>
            <person name="Gladieux P."/>
            <person name="Thoren M.H."/>
            <person name="Johannesson H."/>
        </authorList>
    </citation>
    <scope>NUCLEOTIDE SEQUENCE</scope>
    <source>
        <strain evidence="2">CBS 315.58</strain>
    </source>
</reference>
<evidence type="ECO:0000313" key="3">
    <source>
        <dbReference type="Proteomes" id="UP001303160"/>
    </source>
</evidence>
<organism evidence="2 3">
    <name type="scientific">Triangularia verruculosa</name>
    <dbReference type="NCBI Taxonomy" id="2587418"/>
    <lineage>
        <taxon>Eukaryota</taxon>
        <taxon>Fungi</taxon>
        <taxon>Dikarya</taxon>
        <taxon>Ascomycota</taxon>
        <taxon>Pezizomycotina</taxon>
        <taxon>Sordariomycetes</taxon>
        <taxon>Sordariomycetidae</taxon>
        <taxon>Sordariales</taxon>
        <taxon>Podosporaceae</taxon>
        <taxon>Triangularia</taxon>
    </lineage>
</organism>
<feature type="compositionally biased region" description="Polar residues" evidence="1">
    <location>
        <begin position="92"/>
        <end position="102"/>
    </location>
</feature>
<feature type="compositionally biased region" description="Gly residues" evidence="1">
    <location>
        <begin position="200"/>
        <end position="214"/>
    </location>
</feature>
<feature type="compositionally biased region" description="Low complexity" evidence="1">
    <location>
        <begin position="1"/>
        <end position="14"/>
    </location>
</feature>
<feature type="compositionally biased region" description="Basic and acidic residues" evidence="1">
    <location>
        <begin position="1093"/>
        <end position="1107"/>
    </location>
</feature>
<reference evidence="2" key="1">
    <citation type="journal article" date="2023" name="Mol. Phylogenet. Evol.">
        <title>Genome-scale phylogeny and comparative genomics of the fungal order Sordariales.</title>
        <authorList>
            <person name="Hensen N."/>
            <person name="Bonometti L."/>
            <person name="Westerberg I."/>
            <person name="Brannstrom I.O."/>
            <person name="Guillou S."/>
            <person name="Cros-Aarteil S."/>
            <person name="Calhoun S."/>
            <person name="Haridas S."/>
            <person name="Kuo A."/>
            <person name="Mondo S."/>
            <person name="Pangilinan J."/>
            <person name="Riley R."/>
            <person name="LaButti K."/>
            <person name="Andreopoulos B."/>
            <person name="Lipzen A."/>
            <person name="Chen C."/>
            <person name="Yan M."/>
            <person name="Daum C."/>
            <person name="Ng V."/>
            <person name="Clum A."/>
            <person name="Steindorff A."/>
            <person name="Ohm R.A."/>
            <person name="Martin F."/>
            <person name="Silar P."/>
            <person name="Natvig D.O."/>
            <person name="Lalanne C."/>
            <person name="Gautier V."/>
            <person name="Ament-Velasquez S.L."/>
            <person name="Kruys A."/>
            <person name="Hutchinson M.I."/>
            <person name="Powell A.J."/>
            <person name="Barry K."/>
            <person name="Miller A.N."/>
            <person name="Grigoriev I.V."/>
            <person name="Debuchy R."/>
            <person name="Gladieux P."/>
            <person name="Hiltunen Thoren M."/>
            <person name="Johannesson H."/>
        </authorList>
    </citation>
    <scope>NUCLEOTIDE SEQUENCE</scope>
    <source>
        <strain evidence="2">CBS 315.58</strain>
    </source>
</reference>
<evidence type="ECO:0000256" key="1">
    <source>
        <dbReference type="SAM" id="MobiDB-lite"/>
    </source>
</evidence>
<dbReference type="EMBL" id="MU863907">
    <property type="protein sequence ID" value="KAK4201477.1"/>
    <property type="molecule type" value="Genomic_DNA"/>
</dbReference>
<feature type="region of interest" description="Disordered" evidence="1">
    <location>
        <begin position="495"/>
        <end position="516"/>
    </location>
</feature>
<feature type="region of interest" description="Disordered" evidence="1">
    <location>
        <begin position="184"/>
        <end position="228"/>
    </location>
</feature>
<name>A0AAN6XPF1_9PEZI</name>
<evidence type="ECO:0000313" key="2">
    <source>
        <dbReference type="EMBL" id="KAK4201477.1"/>
    </source>
</evidence>
<feature type="region of interest" description="Disordered" evidence="1">
    <location>
        <begin position="565"/>
        <end position="614"/>
    </location>
</feature>
<dbReference type="PANTHER" id="PTHR10782:SF4">
    <property type="entry name" value="TONALLI, ISOFORM E"/>
    <property type="match status" value="1"/>
</dbReference>
<feature type="region of interest" description="Disordered" evidence="1">
    <location>
        <begin position="1"/>
        <end position="131"/>
    </location>
</feature>
<dbReference type="PANTHER" id="PTHR10782">
    <property type="entry name" value="ZINC FINGER MIZ DOMAIN-CONTAINING PROTEIN"/>
    <property type="match status" value="1"/>
</dbReference>
<feature type="compositionally biased region" description="Polar residues" evidence="1">
    <location>
        <begin position="39"/>
        <end position="53"/>
    </location>
</feature>
<comment type="caution">
    <text evidence="2">The sequence shown here is derived from an EMBL/GenBank/DDBJ whole genome shotgun (WGS) entry which is preliminary data.</text>
</comment>
<feature type="region of interest" description="Disordered" evidence="1">
    <location>
        <begin position="1060"/>
        <end position="1107"/>
    </location>
</feature>
<evidence type="ECO:0008006" key="4">
    <source>
        <dbReference type="Google" id="ProtNLM"/>
    </source>
</evidence>
<feature type="compositionally biased region" description="Low complexity" evidence="1">
    <location>
        <begin position="495"/>
        <end position="508"/>
    </location>
</feature>
<dbReference type="AlphaFoldDB" id="A0AAN6XPF1"/>
<dbReference type="GO" id="GO:0061665">
    <property type="term" value="F:SUMO ligase activity"/>
    <property type="evidence" value="ECO:0007669"/>
    <property type="project" value="TreeGrafter"/>
</dbReference>
<protein>
    <recommendedName>
        <fullName evidence="4">SP-RING-type domain-containing protein</fullName>
    </recommendedName>
</protein>
<dbReference type="Gene3D" id="3.30.40.10">
    <property type="entry name" value="Zinc/RING finger domain, C3HC4 (zinc finger)"/>
    <property type="match status" value="1"/>
</dbReference>